<dbReference type="InterPro" id="IPR001765">
    <property type="entry name" value="Carbonic_anhydrase"/>
</dbReference>
<dbReference type="EMBL" id="BAABFX010000019">
    <property type="protein sequence ID" value="GAA4391195.1"/>
    <property type="molecule type" value="Genomic_DNA"/>
</dbReference>
<comment type="function">
    <text evidence="5">Catalyzes the reversible hydration of carbon dioxide to form bicarbonate.</text>
</comment>
<evidence type="ECO:0000256" key="5">
    <source>
        <dbReference type="ARBA" id="ARBA00024993"/>
    </source>
</evidence>
<proteinExistence type="inferred from homology"/>
<evidence type="ECO:0000313" key="8">
    <source>
        <dbReference type="Proteomes" id="UP001500390"/>
    </source>
</evidence>
<evidence type="ECO:0000256" key="2">
    <source>
        <dbReference type="ARBA" id="ARBA00012925"/>
    </source>
</evidence>
<evidence type="ECO:0000256" key="4">
    <source>
        <dbReference type="ARBA" id="ARBA00023239"/>
    </source>
</evidence>
<dbReference type="EC" id="4.2.1.1" evidence="2"/>
<keyword evidence="4" id="KW-0456">Lyase</keyword>
<dbReference type="InterPro" id="IPR036874">
    <property type="entry name" value="Carbonic_anhydrase_sf"/>
</dbReference>
<dbReference type="Proteomes" id="UP001500390">
    <property type="component" value="Unassembled WGS sequence"/>
</dbReference>
<dbReference type="Pfam" id="PF00484">
    <property type="entry name" value="Pro_CA"/>
    <property type="match status" value="1"/>
</dbReference>
<gene>
    <name evidence="7" type="primary">canB</name>
    <name evidence="7" type="ORF">GCM10023153_08810</name>
</gene>
<dbReference type="InterPro" id="IPR015892">
    <property type="entry name" value="Carbonic_anhydrase_CS"/>
</dbReference>
<dbReference type="PROSITE" id="PS00704">
    <property type="entry name" value="PROK_CO2_ANHYDRASE_1"/>
    <property type="match status" value="1"/>
</dbReference>
<accession>A0ABP8JI54</accession>
<evidence type="ECO:0000313" key="7">
    <source>
        <dbReference type="EMBL" id="GAA4391195.1"/>
    </source>
</evidence>
<dbReference type="SUPFAM" id="SSF53056">
    <property type="entry name" value="beta-carbonic anhydrase, cab"/>
    <property type="match status" value="1"/>
</dbReference>
<keyword evidence="3" id="KW-0862">Zinc</keyword>
<evidence type="ECO:0000256" key="1">
    <source>
        <dbReference type="ARBA" id="ARBA00006217"/>
    </source>
</evidence>
<comment type="catalytic activity">
    <reaction evidence="6">
        <text>hydrogencarbonate + H(+) = CO2 + H2O</text>
        <dbReference type="Rhea" id="RHEA:10748"/>
        <dbReference type="ChEBI" id="CHEBI:15377"/>
        <dbReference type="ChEBI" id="CHEBI:15378"/>
        <dbReference type="ChEBI" id="CHEBI:16526"/>
        <dbReference type="ChEBI" id="CHEBI:17544"/>
        <dbReference type="EC" id="4.2.1.1"/>
    </reaction>
</comment>
<dbReference type="SMART" id="SM00947">
    <property type="entry name" value="Pro_CA"/>
    <property type="match status" value="1"/>
</dbReference>
<name>A0ABP8JI54_9MICO</name>
<dbReference type="CDD" id="cd03378">
    <property type="entry name" value="beta_CA_cladeC"/>
    <property type="match status" value="1"/>
</dbReference>
<dbReference type="PANTHER" id="PTHR11002:SF79">
    <property type="entry name" value="CARBONIC ANHYDRASE 2"/>
    <property type="match status" value="1"/>
</dbReference>
<evidence type="ECO:0000256" key="3">
    <source>
        <dbReference type="ARBA" id="ARBA00022833"/>
    </source>
</evidence>
<comment type="caution">
    <text evidence="7">The sequence shown here is derived from an EMBL/GenBank/DDBJ whole genome shotgun (WGS) entry which is preliminary data.</text>
</comment>
<dbReference type="Gene3D" id="3.40.1050.10">
    <property type="entry name" value="Carbonic anhydrase"/>
    <property type="match status" value="1"/>
</dbReference>
<protein>
    <recommendedName>
        <fullName evidence="2">carbonic anhydrase</fullName>
        <ecNumber evidence="2">4.2.1.1</ecNumber>
    </recommendedName>
</protein>
<dbReference type="PANTHER" id="PTHR11002">
    <property type="entry name" value="CARBONIC ANHYDRASE"/>
    <property type="match status" value="1"/>
</dbReference>
<sequence>MTTARGNPRPRTPHDAWAELVAGNNRFVDGASDHPHQSVQLREELATGQTPFATVFGCSDSRVAAEIIFDQGLGDVFVVRTAGTVIDPGVLGSLEFGVEVLGTPLIVVLSHTSCGAIRATLEAVATRQLPGGFLRDVVERIAPSYLLAGTAEPTPGEVGRAHLRHVVSLLVERSRAIRYAVERGDLAIVGAEYGLAGGAVEIVTVIGDVGAPAGPPGEGVSTPGNGPT</sequence>
<organism evidence="7 8">
    <name type="scientific">Ornithinibacter aureus</name>
    <dbReference type="NCBI Taxonomy" id="622664"/>
    <lineage>
        <taxon>Bacteria</taxon>
        <taxon>Bacillati</taxon>
        <taxon>Actinomycetota</taxon>
        <taxon>Actinomycetes</taxon>
        <taxon>Micrococcales</taxon>
        <taxon>Intrasporangiaceae</taxon>
        <taxon>Ornithinibacter</taxon>
    </lineage>
</organism>
<evidence type="ECO:0000256" key="6">
    <source>
        <dbReference type="ARBA" id="ARBA00048348"/>
    </source>
</evidence>
<comment type="similarity">
    <text evidence="1">Belongs to the beta-class carbonic anhydrase family.</text>
</comment>
<reference evidence="8" key="1">
    <citation type="journal article" date="2019" name="Int. J. Syst. Evol. Microbiol.">
        <title>The Global Catalogue of Microorganisms (GCM) 10K type strain sequencing project: providing services to taxonomists for standard genome sequencing and annotation.</title>
        <authorList>
            <consortium name="The Broad Institute Genomics Platform"/>
            <consortium name="The Broad Institute Genome Sequencing Center for Infectious Disease"/>
            <person name="Wu L."/>
            <person name="Ma J."/>
        </authorList>
    </citation>
    <scope>NUCLEOTIDE SEQUENCE [LARGE SCALE GENOMIC DNA]</scope>
    <source>
        <strain evidence="8">JCM 17738</strain>
    </source>
</reference>
<dbReference type="RefSeq" id="WP_159900835.1">
    <property type="nucleotide sequence ID" value="NZ_BAABFX010000019.1"/>
</dbReference>
<keyword evidence="8" id="KW-1185">Reference proteome</keyword>